<organism evidence="2 3">
    <name type="scientific">Papaver somniferum</name>
    <name type="common">Opium poppy</name>
    <dbReference type="NCBI Taxonomy" id="3469"/>
    <lineage>
        <taxon>Eukaryota</taxon>
        <taxon>Viridiplantae</taxon>
        <taxon>Streptophyta</taxon>
        <taxon>Embryophyta</taxon>
        <taxon>Tracheophyta</taxon>
        <taxon>Spermatophyta</taxon>
        <taxon>Magnoliopsida</taxon>
        <taxon>Ranunculales</taxon>
        <taxon>Papaveraceae</taxon>
        <taxon>Papaveroideae</taxon>
        <taxon>Papaver</taxon>
    </lineage>
</organism>
<keyword evidence="1" id="KW-1133">Transmembrane helix</keyword>
<dbReference type="EMBL" id="CM010722">
    <property type="protein sequence ID" value="RZC75034.1"/>
    <property type="molecule type" value="Genomic_DNA"/>
</dbReference>
<dbReference type="AlphaFoldDB" id="A0A4Y7KNW0"/>
<dbReference type="PANTHER" id="PTHR34379:SF3">
    <property type="entry name" value="PROTEIN, PUTATIVE-RELATED"/>
    <property type="match status" value="1"/>
</dbReference>
<dbReference type="OrthoDB" id="1886721at2759"/>
<evidence type="ECO:0000313" key="3">
    <source>
        <dbReference type="Proteomes" id="UP000316621"/>
    </source>
</evidence>
<accession>A0A4Y7KNW0</accession>
<protein>
    <submittedName>
        <fullName evidence="2">Uncharacterized protein</fullName>
    </submittedName>
</protein>
<keyword evidence="3" id="KW-1185">Reference proteome</keyword>
<keyword evidence="1" id="KW-0472">Membrane</keyword>
<reference evidence="2 3" key="1">
    <citation type="journal article" date="2018" name="Science">
        <title>The opium poppy genome and morphinan production.</title>
        <authorList>
            <person name="Guo L."/>
            <person name="Winzer T."/>
            <person name="Yang X."/>
            <person name="Li Y."/>
            <person name="Ning Z."/>
            <person name="He Z."/>
            <person name="Teodor R."/>
            <person name="Lu Y."/>
            <person name="Bowser T.A."/>
            <person name="Graham I.A."/>
            <person name="Ye K."/>
        </authorList>
    </citation>
    <scope>NUCLEOTIDE SEQUENCE [LARGE SCALE GENOMIC DNA]</scope>
    <source>
        <strain evidence="3">cv. HN1</strain>
        <tissue evidence="2">Leaves</tissue>
    </source>
</reference>
<dbReference type="OMA" id="KETWAAP"/>
<keyword evidence="1" id="KW-0812">Transmembrane</keyword>
<dbReference type="Gramene" id="RZC75034">
    <property type="protein sequence ID" value="RZC75034"/>
    <property type="gene ID" value="C5167_050514"/>
</dbReference>
<dbReference type="Proteomes" id="UP000316621">
    <property type="component" value="Chromosome 8"/>
</dbReference>
<gene>
    <name evidence="2" type="ORF">C5167_050514</name>
</gene>
<evidence type="ECO:0000256" key="1">
    <source>
        <dbReference type="SAM" id="Phobius"/>
    </source>
</evidence>
<dbReference type="InterPro" id="IPR040411">
    <property type="entry name" value="At5g23160-like"/>
</dbReference>
<evidence type="ECO:0000313" key="2">
    <source>
        <dbReference type="EMBL" id="RZC75034.1"/>
    </source>
</evidence>
<dbReference type="PANTHER" id="PTHR34379">
    <property type="entry name" value="OS07G0553800 PROTEIN"/>
    <property type="match status" value="1"/>
</dbReference>
<proteinExistence type="predicted"/>
<feature type="transmembrane region" description="Helical" evidence="1">
    <location>
        <begin position="228"/>
        <end position="244"/>
    </location>
</feature>
<sequence length="291" mass="33120">MAEETGTRGNLNIKRKRKNSRFLSCFGFPHRDDKYLPELNVCDDQKKTRRWFSSAKLRLKNSVKETIAVYNPPIFKKIDGKKQIKEVRYDNFTGKGRSPASLDRKTVKFAAIETLLSFDQTLNSDGKPGKEMCGGTTKKNIIGSGKLPTDTSKRLEVMKVETTVGYQRDSPVKKSSREMVTMSAQLRNSLGPSRKFSEKTTGKFGPIVGMSVLVVIMAMMLLLGKISAIFYTAAWLYFLHYYRMMGGKIIKEIEGKRSNTINITKSFNSKDFKKRALLEGLVEKKHMWSLR</sequence>
<name>A0A4Y7KNW0_PAPSO</name>